<accession>E2QC07</accession>
<dbReference type="AlphaFoldDB" id="E2QC07"/>
<dbReference type="EMBL" id="X89059">
    <property type="protein sequence ID" value="CAA61446.1"/>
    <property type="molecule type" value="mRNA"/>
</dbReference>
<reference evidence="1" key="1">
    <citation type="submission" date="1995-07" db="EMBL/GenBank/DDBJ databases">
        <authorList>
            <person name="Krause S."/>
        </authorList>
    </citation>
    <scope>NUCLEOTIDE SEQUENCE</scope>
</reference>
<reference evidence="1" key="2">
    <citation type="submission" date="1995-08" db="EMBL/GenBank/DDBJ databases">
        <title>Differential screening leads to novel genetic markers of monocyte to macrophage maturation.</title>
        <authorList>
            <person name="Krause S.W."/>
            <person name="Rehli M."/>
            <person name="Kreutz M."/>
            <person name="Schwarzfischer L."/>
            <person name="Paulauskis J.D."/>
            <person name="Andreesen J.D."/>
        </authorList>
    </citation>
    <scope>NUCLEOTIDE SEQUENCE</scope>
</reference>
<sequence length="62" mass="7108">MTHTLMMAQPPKKIDTYTMILCQGELVAFTECHLHVQTILSMKILVIQSNSRKKRSKDFSGQ</sequence>
<protein>
    <submittedName>
        <fullName evidence="1">Putative ORF</fullName>
    </submittedName>
</protein>
<organism evidence="1">
    <name type="scientific">Homo sapiens</name>
    <name type="common">Human</name>
    <dbReference type="NCBI Taxonomy" id="9606"/>
    <lineage>
        <taxon>Eukaryota</taxon>
        <taxon>Metazoa</taxon>
        <taxon>Chordata</taxon>
        <taxon>Craniata</taxon>
        <taxon>Vertebrata</taxon>
        <taxon>Euteleostomi</taxon>
        <taxon>Mammalia</taxon>
        <taxon>Eutheria</taxon>
        <taxon>Euarchontoglires</taxon>
        <taxon>Primates</taxon>
        <taxon>Haplorrhini</taxon>
        <taxon>Catarrhini</taxon>
        <taxon>Hominidae</taxon>
        <taxon>Homo</taxon>
    </lineage>
</organism>
<name>E2QC07_HUMAN</name>
<evidence type="ECO:0000313" key="1">
    <source>
        <dbReference type="EMBL" id="CAA61446.1"/>
    </source>
</evidence>
<proteinExistence type="evidence at transcript level"/>